<reference evidence="5" key="1">
    <citation type="submission" date="2014-07" db="EMBL/GenBank/DDBJ databases">
        <authorList>
            <person name="Monot Marc"/>
        </authorList>
    </citation>
    <scope>NUCLEOTIDE SEQUENCE</scope>
    <source>
        <strain evidence="6">7032989</strain>
        <strain evidence="5">7032994</strain>
    </source>
</reference>
<organism evidence="5">
    <name type="scientific">Clostridioides difficile</name>
    <name type="common">Peptoclostridium difficile</name>
    <dbReference type="NCBI Taxonomy" id="1496"/>
    <lineage>
        <taxon>Bacteria</taxon>
        <taxon>Bacillati</taxon>
        <taxon>Bacillota</taxon>
        <taxon>Clostridia</taxon>
        <taxon>Peptostreptococcales</taxon>
        <taxon>Peptostreptococcaceae</taxon>
        <taxon>Clostridioides</taxon>
    </lineage>
</organism>
<protein>
    <submittedName>
        <fullName evidence="5">Uncharacterized protein</fullName>
    </submittedName>
</protein>
<proteinExistence type="predicted"/>
<dbReference type="Gene3D" id="3.30.565.40">
    <property type="entry name" value="Fervidobacterium nodosum Rt17-B1 like"/>
    <property type="match status" value="1"/>
</dbReference>
<dbReference type="Pfam" id="PF13739">
    <property type="entry name" value="PdaC"/>
    <property type="match status" value="1"/>
</dbReference>
<name>A0A069A6L3_CLODI</name>
<dbReference type="Gene3D" id="3.90.640.20">
    <property type="entry name" value="Heat-shock cognate protein, ATPase"/>
    <property type="match status" value="1"/>
</dbReference>
<dbReference type="EMBL" id="LK933016">
    <property type="protein sequence ID" value="CDT24803.1"/>
    <property type="molecule type" value="Genomic_DNA"/>
</dbReference>
<dbReference type="Pfam" id="PF11738">
    <property type="entry name" value="DUF3298"/>
    <property type="match status" value="1"/>
</dbReference>
<dbReference type="InterPro" id="IPR037126">
    <property type="entry name" value="PdaC/RsiV-like_sf"/>
</dbReference>
<keyword evidence="1" id="KW-1133">Transmembrane helix</keyword>
<sequence>MKFFKVDTKAKVLRYVFVLTLTIMAVLAIKHDYKYNNLRKDASINLNSNKEAVTVMSNQSLPKGNTNSKQTLSVSTIGSKTIVKNDEYLESTINMPVITNSNKIVERSTNDKIKNDIFEFYNKSYKEAKQYLKDNPDEKNKFVANVDFELKKNTDSALSIKVRYYTYSGGAHGFYQDVAYNVDMRTGKFLELMDLFKDNTKYKEVIDEEIKRQIAELEKKDEENIGIYNFKGIKENQNFYLQDENLVVYFDLYDITPYAAGIPEFSINKALISSMLKPEYVDLFDLK</sequence>
<dbReference type="EMBL" id="LK932353">
    <property type="protein sequence ID" value="CDS83791.1"/>
    <property type="molecule type" value="Genomic_DNA"/>
</dbReference>
<dbReference type="EMBL" id="LK932471">
    <property type="protein sequence ID" value="CDS83698.1"/>
    <property type="molecule type" value="Genomic_DNA"/>
</dbReference>
<evidence type="ECO:0000259" key="2">
    <source>
        <dbReference type="Pfam" id="PF11738"/>
    </source>
</evidence>
<evidence type="ECO:0000313" key="4">
    <source>
        <dbReference type="EMBL" id="CDS83698.1"/>
    </source>
</evidence>
<keyword evidence="1" id="KW-0812">Transmembrane</keyword>
<feature type="domain" description="DUF3298" evidence="2">
    <location>
        <begin position="194"/>
        <end position="268"/>
    </location>
</feature>
<dbReference type="InterPro" id="IPR025303">
    <property type="entry name" value="PdaC"/>
</dbReference>
<accession>A0A069A6L3</accession>
<gene>
    <name evidence="6" type="ORF">BN1095_350007</name>
    <name evidence="4" type="ORF">BN1096_210030</name>
    <name evidence="5" type="ORF">BN1097_190030</name>
</gene>
<feature type="domain" description="Deacetylase PdaC" evidence="3">
    <location>
        <begin position="83"/>
        <end position="174"/>
    </location>
</feature>
<dbReference type="RefSeq" id="WP_021366181.1">
    <property type="nucleotide sequence ID" value="NZ_BBYB01000118.1"/>
</dbReference>
<keyword evidence="1" id="KW-0472">Membrane</keyword>
<evidence type="ECO:0000256" key="1">
    <source>
        <dbReference type="SAM" id="Phobius"/>
    </source>
</evidence>
<evidence type="ECO:0000313" key="5">
    <source>
        <dbReference type="EMBL" id="CDS83791.1"/>
    </source>
</evidence>
<feature type="transmembrane region" description="Helical" evidence="1">
    <location>
        <begin position="12"/>
        <end position="29"/>
    </location>
</feature>
<evidence type="ECO:0000313" key="6">
    <source>
        <dbReference type="EMBL" id="CDT24803.1"/>
    </source>
</evidence>
<evidence type="ECO:0000259" key="3">
    <source>
        <dbReference type="Pfam" id="PF13739"/>
    </source>
</evidence>
<dbReference type="InterPro" id="IPR021729">
    <property type="entry name" value="DUF3298"/>
</dbReference>
<dbReference type="AlphaFoldDB" id="A0A069A6L3"/>